<dbReference type="Pfam" id="PF14441">
    <property type="entry name" value="OTT_1508_deam"/>
    <property type="match status" value="1"/>
</dbReference>
<keyword evidence="2" id="KW-1185">Reference proteome</keyword>
<protein>
    <submittedName>
        <fullName evidence="1">Uncharacterized protein</fullName>
    </submittedName>
</protein>
<dbReference type="AlphaFoldDB" id="A0A6A5TCJ8"/>
<dbReference type="InterPro" id="IPR027796">
    <property type="entry name" value="OTT_1508_deam-like"/>
</dbReference>
<accession>A0A6A5TCJ8</accession>
<evidence type="ECO:0000313" key="1">
    <source>
        <dbReference type="EMBL" id="KAF1949449.1"/>
    </source>
</evidence>
<gene>
    <name evidence="1" type="ORF">CC80DRAFT_598904</name>
</gene>
<dbReference type="EMBL" id="ML977037">
    <property type="protein sequence ID" value="KAF1949449.1"/>
    <property type="molecule type" value="Genomic_DNA"/>
</dbReference>
<reference evidence="1" key="1">
    <citation type="journal article" date="2020" name="Stud. Mycol.">
        <title>101 Dothideomycetes genomes: a test case for predicting lifestyles and emergence of pathogens.</title>
        <authorList>
            <person name="Haridas S."/>
            <person name="Albert R."/>
            <person name="Binder M."/>
            <person name="Bloem J."/>
            <person name="Labutti K."/>
            <person name="Salamov A."/>
            <person name="Andreopoulos B."/>
            <person name="Baker S."/>
            <person name="Barry K."/>
            <person name="Bills G."/>
            <person name="Bluhm B."/>
            <person name="Cannon C."/>
            <person name="Castanera R."/>
            <person name="Culley D."/>
            <person name="Daum C."/>
            <person name="Ezra D."/>
            <person name="Gonzalez J."/>
            <person name="Henrissat B."/>
            <person name="Kuo A."/>
            <person name="Liang C."/>
            <person name="Lipzen A."/>
            <person name="Lutzoni F."/>
            <person name="Magnuson J."/>
            <person name="Mondo S."/>
            <person name="Nolan M."/>
            <person name="Ohm R."/>
            <person name="Pangilinan J."/>
            <person name="Park H.-J."/>
            <person name="Ramirez L."/>
            <person name="Alfaro M."/>
            <person name="Sun H."/>
            <person name="Tritt A."/>
            <person name="Yoshinaga Y."/>
            <person name="Zwiers L.-H."/>
            <person name="Turgeon B."/>
            <person name="Goodwin S."/>
            <person name="Spatafora J."/>
            <person name="Crous P."/>
            <person name="Grigoriev I."/>
        </authorList>
    </citation>
    <scope>NUCLEOTIDE SEQUENCE</scope>
    <source>
        <strain evidence="1">CBS 675.92</strain>
    </source>
</reference>
<sequence length="633" mass="70846">MADVALRLAEDIALLQRICNKPIKPTTNKYNGQVPTNDRALTFKQEADIVNCLCYLSSYSDNPDHVMAMCVEEALDHRGLTVTLATNTGSVSHLQQGVESICTVLERQCVHPENDYCNDLLNEVIKHGRARITKRLGLSSSEPPKTAARLKLAFDLTLKLPKSKRPPLSSEVIQLGADFSRLSKRYNETPMTKRNDGSADVTLLSIMIVATEIWRTHQTSLEALFDRIPNSEMDPTTKESTICQLEKLAHYVPTAKSLLRKAGSLPVFQSVKVQSVYFSPADMRTGLHHSATKLMGLLVSSVYKGRKGLQENIKKQVTENNANQSYKVHAEIQLLFHYELFTVKYPPRVLKSSKHACFLCDLFIKKHGRFHIPKTHGRVYELWMIPELAGLNMKTKAQQQWSSTIQVFNTAVEEWISKLAAAKKAKLTDPRESGIFSLLSTSSQRSCHEASVWDEHVTETEVREERDVLERDTLASPITATTPVVLGPPQAVDREDKLSNAPVLHVEPGSQQSFVFEGGNLSVRFHTTKIHIEVLQEQAEMLASGTSTSHLQRQILNIRVTAHWLDAEEAFLLSDDHQEALADLDETLSTMEAKEGVLFGISGLLIRKGEQTVQLKAMYEKPAQCCMGSEFAF</sequence>
<name>A0A6A5TCJ8_9PLEO</name>
<evidence type="ECO:0000313" key="2">
    <source>
        <dbReference type="Proteomes" id="UP000800035"/>
    </source>
</evidence>
<dbReference type="OrthoDB" id="4851849at2759"/>
<organism evidence="1 2">
    <name type="scientific">Byssothecium circinans</name>
    <dbReference type="NCBI Taxonomy" id="147558"/>
    <lineage>
        <taxon>Eukaryota</taxon>
        <taxon>Fungi</taxon>
        <taxon>Dikarya</taxon>
        <taxon>Ascomycota</taxon>
        <taxon>Pezizomycotina</taxon>
        <taxon>Dothideomycetes</taxon>
        <taxon>Pleosporomycetidae</taxon>
        <taxon>Pleosporales</taxon>
        <taxon>Massarineae</taxon>
        <taxon>Massarinaceae</taxon>
        <taxon>Byssothecium</taxon>
    </lineage>
</organism>
<proteinExistence type="predicted"/>
<dbReference type="Proteomes" id="UP000800035">
    <property type="component" value="Unassembled WGS sequence"/>
</dbReference>